<dbReference type="GO" id="GO:0071949">
    <property type="term" value="F:FAD binding"/>
    <property type="evidence" value="ECO:0007669"/>
    <property type="project" value="TreeGrafter"/>
</dbReference>
<keyword evidence="6 14" id="KW-0561">Oxygen transport</keyword>
<keyword evidence="18" id="KW-1185">Reference proteome</keyword>
<evidence type="ECO:0000313" key="17">
    <source>
        <dbReference type="EMBL" id="AHC99546.1"/>
    </source>
</evidence>
<dbReference type="PROSITE" id="PS51384">
    <property type="entry name" value="FAD_FR"/>
    <property type="match status" value="1"/>
</dbReference>
<dbReference type="InterPro" id="IPR017927">
    <property type="entry name" value="FAD-bd_FR_type"/>
</dbReference>
<keyword evidence="14" id="KW-0813">Transport</keyword>
<feature type="domain" description="Globin" evidence="15">
    <location>
        <begin position="4"/>
        <end position="141"/>
    </location>
</feature>
<dbReference type="AlphaFoldDB" id="V9VRQ9"/>
<evidence type="ECO:0000256" key="1">
    <source>
        <dbReference type="ARBA" id="ARBA00001970"/>
    </source>
</evidence>
<keyword evidence="10" id="KW-0520">NAD</keyword>
<dbReference type="InterPro" id="IPR001433">
    <property type="entry name" value="OxRdtase_FAD/NAD-bd"/>
</dbReference>
<dbReference type="SUPFAM" id="SSF46458">
    <property type="entry name" value="Globin-like"/>
    <property type="match status" value="1"/>
</dbReference>
<dbReference type="GO" id="GO:0008941">
    <property type="term" value="F:nitric oxide dioxygenase NAD(P)H activity"/>
    <property type="evidence" value="ECO:0007669"/>
    <property type="project" value="UniProtKB-EC"/>
</dbReference>
<dbReference type="Gene3D" id="2.40.30.10">
    <property type="entry name" value="Translation factors"/>
    <property type="match status" value="1"/>
</dbReference>
<evidence type="ECO:0000256" key="9">
    <source>
        <dbReference type="ARBA" id="ARBA00023004"/>
    </source>
</evidence>
<evidence type="ECO:0000259" key="15">
    <source>
        <dbReference type="PROSITE" id="PS01033"/>
    </source>
</evidence>
<dbReference type="KEGG" id="lmd:METH_01435"/>
<dbReference type="PANTHER" id="PTHR43396:SF3">
    <property type="entry name" value="FLAVOHEMOPROTEIN"/>
    <property type="match status" value="1"/>
</dbReference>
<gene>
    <name evidence="17" type="ORF">METH_01435</name>
</gene>
<evidence type="ECO:0000256" key="5">
    <source>
        <dbReference type="ARBA" id="ARBA00022617"/>
    </source>
</evidence>
<evidence type="ECO:0000259" key="16">
    <source>
        <dbReference type="PROSITE" id="PS51384"/>
    </source>
</evidence>
<dbReference type="RefSeq" id="WP_024088607.1">
    <property type="nucleotide sequence ID" value="NC_023135.1"/>
</dbReference>
<organism evidence="17 18">
    <name type="scientific">Leisingera methylohalidivorans DSM 14336</name>
    <dbReference type="NCBI Taxonomy" id="999552"/>
    <lineage>
        <taxon>Bacteria</taxon>
        <taxon>Pseudomonadati</taxon>
        <taxon>Pseudomonadota</taxon>
        <taxon>Alphaproteobacteria</taxon>
        <taxon>Rhodobacterales</taxon>
        <taxon>Roseobacteraceae</taxon>
        <taxon>Leisingera</taxon>
    </lineage>
</organism>
<dbReference type="InterPro" id="IPR017938">
    <property type="entry name" value="Riboflavin_synthase-like_b-brl"/>
</dbReference>
<dbReference type="GO" id="GO:0005344">
    <property type="term" value="F:oxygen carrier activity"/>
    <property type="evidence" value="ECO:0007669"/>
    <property type="project" value="UniProtKB-KW"/>
</dbReference>
<dbReference type="Pfam" id="PF00042">
    <property type="entry name" value="Globin"/>
    <property type="match status" value="1"/>
</dbReference>
<sequence length="403" mass="44248">MAQPLSQTTIDTVKATVPALAQHGREIVAEMYDRLLADPEIRTLFNQSHQGGDSPQHAALTNAILAYAQNIENLPVMAAAVERIANKHVGLQIEPRHYGHVASALLAAIKAVLKDAATGEVIRAWGEAYWFLANILIGREEQLYQETAATGGGWRGWREFRIGKRIQESADVMSFILKPADGQPVLKHKPGQYLSFDLDVPGTGKLRRNYSISSGPSNDFYRITVKREQGGLASTWLHEQAAEGTVLNAAAPAGEFFLKSGQETEVVLLSAGVGLTPMISMLEVMAANNRAATYLHATHNGRHHVMPDIARSLSRRCVTFFEDPSSEDRAAANFDVEGRVTPEWLARNTNTDQADYYICGPKGFMAMAVNGLRSAGVDEDRIFYEFFGPAQELDAAQQQRNRA</sequence>
<dbReference type="Proteomes" id="UP000018780">
    <property type="component" value="Chromosome"/>
</dbReference>
<dbReference type="PROSITE" id="PS01033">
    <property type="entry name" value="GLOBIN"/>
    <property type="match status" value="1"/>
</dbReference>
<comment type="function">
    <text evidence="11">Is involved in NO detoxification in an aerobic process, termed nitric oxide dioxygenase (NOD) reaction that utilizes O(2) and NAD(P)H to convert NO to nitrate, which protects the bacterium from various noxious nitrogen compounds. Therefore, plays a central role in the inducible response to nitrosative stress.</text>
</comment>
<dbReference type="NCBIfam" id="NF009805">
    <property type="entry name" value="PRK13289.1"/>
    <property type="match status" value="1"/>
</dbReference>
<dbReference type="InterPro" id="IPR009050">
    <property type="entry name" value="Globin-like_sf"/>
</dbReference>
<dbReference type="InterPro" id="IPR039261">
    <property type="entry name" value="FNR_nucleotide-bd"/>
</dbReference>
<keyword evidence="5 14" id="KW-0349">Heme</keyword>
<keyword evidence="7" id="KW-0479">Metal-binding</keyword>
<keyword evidence="8" id="KW-0521">NADP</keyword>
<dbReference type="GO" id="GO:0019825">
    <property type="term" value="F:oxygen binding"/>
    <property type="evidence" value="ECO:0007669"/>
    <property type="project" value="InterPro"/>
</dbReference>
<dbReference type="EMBL" id="CP006773">
    <property type="protein sequence ID" value="AHC99546.1"/>
    <property type="molecule type" value="Genomic_DNA"/>
</dbReference>
<evidence type="ECO:0000313" key="18">
    <source>
        <dbReference type="Proteomes" id="UP000018780"/>
    </source>
</evidence>
<dbReference type="OrthoDB" id="9786134at2"/>
<comment type="catalytic activity">
    <reaction evidence="13">
        <text>2 nitric oxide + NADPH + 2 O2 = 2 nitrate + NADP(+) + H(+)</text>
        <dbReference type="Rhea" id="RHEA:19465"/>
        <dbReference type="ChEBI" id="CHEBI:15378"/>
        <dbReference type="ChEBI" id="CHEBI:15379"/>
        <dbReference type="ChEBI" id="CHEBI:16480"/>
        <dbReference type="ChEBI" id="CHEBI:17632"/>
        <dbReference type="ChEBI" id="CHEBI:57783"/>
        <dbReference type="ChEBI" id="CHEBI:58349"/>
        <dbReference type="EC" id="1.14.12.17"/>
    </reaction>
</comment>
<evidence type="ECO:0000256" key="12">
    <source>
        <dbReference type="ARBA" id="ARBA00048649"/>
    </source>
</evidence>
<comment type="catalytic activity">
    <reaction evidence="12">
        <text>2 nitric oxide + NADH + 2 O2 = 2 nitrate + NAD(+) + H(+)</text>
        <dbReference type="Rhea" id="RHEA:19469"/>
        <dbReference type="ChEBI" id="CHEBI:15378"/>
        <dbReference type="ChEBI" id="CHEBI:15379"/>
        <dbReference type="ChEBI" id="CHEBI:16480"/>
        <dbReference type="ChEBI" id="CHEBI:17632"/>
        <dbReference type="ChEBI" id="CHEBI:57540"/>
        <dbReference type="ChEBI" id="CHEBI:57945"/>
        <dbReference type="EC" id="1.14.12.17"/>
    </reaction>
</comment>
<dbReference type="InterPro" id="IPR012292">
    <property type="entry name" value="Globin/Proto"/>
</dbReference>
<dbReference type="Pfam" id="PF00970">
    <property type="entry name" value="FAD_binding_6"/>
    <property type="match status" value="1"/>
</dbReference>
<dbReference type="STRING" id="999552.METH_01435"/>
<dbReference type="EC" id="1.14.12.17" evidence="3"/>
<proteinExistence type="inferred from homology"/>
<comment type="similarity">
    <text evidence="14">Belongs to the globin family.</text>
</comment>
<evidence type="ECO:0000256" key="3">
    <source>
        <dbReference type="ARBA" id="ARBA00012229"/>
    </source>
</evidence>
<evidence type="ECO:0000256" key="11">
    <source>
        <dbReference type="ARBA" id="ARBA00025094"/>
    </source>
</evidence>
<dbReference type="InterPro" id="IPR000971">
    <property type="entry name" value="Globin"/>
</dbReference>
<dbReference type="CDD" id="cd06184">
    <property type="entry name" value="flavohem_like_fad_nad_binding"/>
    <property type="match status" value="1"/>
</dbReference>
<evidence type="ECO:0000256" key="8">
    <source>
        <dbReference type="ARBA" id="ARBA00022857"/>
    </source>
</evidence>
<dbReference type="InterPro" id="IPR008333">
    <property type="entry name" value="Cbr1-like_FAD-bd_dom"/>
</dbReference>
<name>V9VRQ9_9RHOB</name>
<dbReference type="GO" id="GO:0009636">
    <property type="term" value="P:response to toxic substance"/>
    <property type="evidence" value="ECO:0007669"/>
    <property type="project" value="UniProtKB-KW"/>
</dbReference>
<evidence type="ECO:0000256" key="10">
    <source>
        <dbReference type="ARBA" id="ARBA00023027"/>
    </source>
</evidence>
<dbReference type="GO" id="GO:0046210">
    <property type="term" value="P:nitric oxide catabolic process"/>
    <property type="evidence" value="ECO:0007669"/>
    <property type="project" value="TreeGrafter"/>
</dbReference>
<evidence type="ECO:0000256" key="14">
    <source>
        <dbReference type="RuleBase" id="RU000356"/>
    </source>
</evidence>
<evidence type="ECO:0000256" key="13">
    <source>
        <dbReference type="ARBA" id="ARBA00049433"/>
    </source>
</evidence>
<dbReference type="FunFam" id="1.10.490.10:FF:000003">
    <property type="entry name" value="Flavohemoprotein"/>
    <property type="match status" value="1"/>
</dbReference>
<dbReference type="GO" id="GO:0071500">
    <property type="term" value="P:cellular response to nitrosative stress"/>
    <property type="evidence" value="ECO:0007669"/>
    <property type="project" value="TreeGrafter"/>
</dbReference>
<keyword evidence="4" id="KW-0216">Detoxification</keyword>
<reference evidence="17 18" key="1">
    <citation type="submission" date="2013-09" db="EMBL/GenBank/DDBJ databases">
        <authorList>
            <consortium name="DOE Joint Genome Institute"/>
            <person name="Klenk H.-P."/>
            <person name="Huntemann M."/>
            <person name="Han J."/>
            <person name="Chen A."/>
            <person name="Kyrpides N."/>
            <person name="Mavromatis K."/>
            <person name="Markowitz V."/>
            <person name="Palaniappan K."/>
            <person name="Ivanova N."/>
            <person name="Schaumberg A."/>
            <person name="Pati A."/>
            <person name="Liolios K."/>
            <person name="Nordberg H.P."/>
            <person name="Cantor M.N."/>
            <person name="Hua S.X."/>
            <person name="Woyke T."/>
        </authorList>
    </citation>
    <scope>NUCLEOTIDE SEQUENCE [LARGE SCALE GENOMIC DNA]</scope>
    <source>
        <strain evidence="17 18">DSM 14336</strain>
    </source>
</reference>
<dbReference type="PRINTS" id="PR00410">
    <property type="entry name" value="PHEHYDRXLASE"/>
</dbReference>
<evidence type="ECO:0000256" key="7">
    <source>
        <dbReference type="ARBA" id="ARBA00022723"/>
    </source>
</evidence>
<feature type="domain" description="FAD-binding FR-type" evidence="16">
    <location>
        <begin position="155"/>
        <end position="259"/>
    </location>
</feature>
<accession>V9VRQ9</accession>
<dbReference type="GO" id="GO:0020037">
    <property type="term" value="F:heme binding"/>
    <property type="evidence" value="ECO:0007669"/>
    <property type="project" value="InterPro"/>
</dbReference>
<keyword evidence="9" id="KW-0408">Iron</keyword>
<dbReference type="PANTHER" id="PTHR43396">
    <property type="entry name" value="FLAVOHEMOPROTEIN"/>
    <property type="match status" value="1"/>
</dbReference>
<dbReference type="Gene3D" id="3.40.50.80">
    <property type="entry name" value="Nucleotide-binding domain of ferredoxin-NADP reductase (FNR) module"/>
    <property type="match status" value="1"/>
</dbReference>
<comment type="cofactor">
    <cofactor evidence="1">
        <name>heme b</name>
        <dbReference type="ChEBI" id="CHEBI:60344"/>
    </cofactor>
</comment>
<dbReference type="GO" id="GO:0046872">
    <property type="term" value="F:metal ion binding"/>
    <property type="evidence" value="ECO:0007669"/>
    <property type="project" value="UniProtKB-KW"/>
</dbReference>
<evidence type="ECO:0000256" key="4">
    <source>
        <dbReference type="ARBA" id="ARBA00022575"/>
    </source>
</evidence>
<dbReference type="SUPFAM" id="SSF63380">
    <property type="entry name" value="Riboflavin synthase domain-like"/>
    <property type="match status" value="1"/>
</dbReference>
<dbReference type="PATRIC" id="fig|999552.6.peg.282"/>
<comment type="similarity">
    <text evidence="2">In the C-terminal section; belongs to the flavoprotein pyridine nucleotide cytochrome reductase family.</text>
</comment>
<dbReference type="SUPFAM" id="SSF52343">
    <property type="entry name" value="Ferredoxin reductase-like, C-terminal NADP-linked domain"/>
    <property type="match status" value="1"/>
</dbReference>
<evidence type="ECO:0000256" key="6">
    <source>
        <dbReference type="ARBA" id="ARBA00022621"/>
    </source>
</evidence>
<dbReference type="HOGENOM" id="CLU_003827_12_0_5"/>
<evidence type="ECO:0000256" key="2">
    <source>
        <dbReference type="ARBA" id="ARBA00006401"/>
    </source>
</evidence>
<dbReference type="Pfam" id="PF00175">
    <property type="entry name" value="NAD_binding_1"/>
    <property type="match status" value="1"/>
</dbReference>
<dbReference type="Gene3D" id="1.10.490.10">
    <property type="entry name" value="Globins"/>
    <property type="match status" value="1"/>
</dbReference>
<protein>
    <recommendedName>
        <fullName evidence="3">nitric oxide dioxygenase</fullName>
        <ecNumber evidence="3">1.14.12.17</ecNumber>
    </recommendedName>
</protein>